<evidence type="ECO:0000259" key="1">
    <source>
        <dbReference type="Pfam" id="PF20150"/>
    </source>
</evidence>
<dbReference type="AlphaFoldDB" id="A0A9W9P2B1"/>
<evidence type="ECO:0000313" key="3">
    <source>
        <dbReference type="Proteomes" id="UP001147733"/>
    </source>
</evidence>
<dbReference type="OrthoDB" id="3540486at2759"/>
<sequence>MLSNVMESLTIASSKTNFSDLPFEIRKMIWLYCIPSRAIELEVPPDQRLPSHSATCISWTTHQNSRPPVVTRICRESRQVVLKDCGGPIDHNEARPSTEYKVTKMPWFCPGRDIISWSSLSCTLPYGPKALGDHSYFISYSLQARDVVVPGELIFPFRYLMPPKEMFNFKPNFSRTESDGFRVLNDFMVCLQIVTLHMSPEEALNSTISGRTGDSLVHLVDVYDSAQIKKISGEVKSQDANTELIFDRLLQTETLHHEVDVWKEHAKLNWICRMFENYHANRSDQQFEHDRRMNLPSRELECFVRHPQDTSPGEVDHDRWFKSYVNHNPPRFDRFMFDMSIPWVQWAYNDVPNFRPVIMFRLCVRNCAQLRSTSFRQEMYSGRYPPEYQKGPMRCQYEAMWKLEEPEEKAMVAESRKTLKRL</sequence>
<comment type="caution">
    <text evidence="2">The sequence shown here is derived from an EMBL/GenBank/DDBJ whole genome shotgun (WGS) entry which is preliminary data.</text>
</comment>
<dbReference type="PANTHER" id="PTHR35910:SF1">
    <property type="entry name" value="2EXR DOMAIN-CONTAINING PROTEIN"/>
    <property type="match status" value="1"/>
</dbReference>
<keyword evidence="3" id="KW-1185">Reference proteome</keyword>
<dbReference type="InterPro" id="IPR045518">
    <property type="entry name" value="2EXR"/>
</dbReference>
<reference evidence="2" key="2">
    <citation type="journal article" date="2023" name="IMA Fungus">
        <title>Comparative genomic study of the Penicillium genus elucidates a diverse pangenome and 15 lateral gene transfer events.</title>
        <authorList>
            <person name="Petersen C."/>
            <person name="Sorensen T."/>
            <person name="Nielsen M.R."/>
            <person name="Sondergaard T.E."/>
            <person name="Sorensen J.L."/>
            <person name="Fitzpatrick D.A."/>
            <person name="Frisvad J.C."/>
            <person name="Nielsen K.L."/>
        </authorList>
    </citation>
    <scope>NUCLEOTIDE SEQUENCE</scope>
    <source>
        <strain evidence="2">IBT 23319</strain>
    </source>
</reference>
<gene>
    <name evidence="2" type="ORF">N7469_003337</name>
</gene>
<dbReference type="Proteomes" id="UP001147733">
    <property type="component" value="Unassembled WGS sequence"/>
</dbReference>
<feature type="domain" description="2EXR" evidence="1">
    <location>
        <begin position="17"/>
        <end position="115"/>
    </location>
</feature>
<reference evidence="2" key="1">
    <citation type="submission" date="2022-11" db="EMBL/GenBank/DDBJ databases">
        <authorList>
            <person name="Petersen C."/>
        </authorList>
    </citation>
    <scope>NUCLEOTIDE SEQUENCE</scope>
    <source>
        <strain evidence="2">IBT 23319</strain>
    </source>
</reference>
<dbReference type="PANTHER" id="PTHR35910">
    <property type="entry name" value="2EXR DOMAIN-CONTAINING PROTEIN"/>
    <property type="match status" value="1"/>
</dbReference>
<organism evidence="2 3">
    <name type="scientific">Penicillium citrinum</name>
    <dbReference type="NCBI Taxonomy" id="5077"/>
    <lineage>
        <taxon>Eukaryota</taxon>
        <taxon>Fungi</taxon>
        <taxon>Dikarya</taxon>
        <taxon>Ascomycota</taxon>
        <taxon>Pezizomycotina</taxon>
        <taxon>Eurotiomycetes</taxon>
        <taxon>Eurotiomycetidae</taxon>
        <taxon>Eurotiales</taxon>
        <taxon>Aspergillaceae</taxon>
        <taxon>Penicillium</taxon>
    </lineage>
</organism>
<evidence type="ECO:0000313" key="2">
    <source>
        <dbReference type="EMBL" id="KAJ5234169.1"/>
    </source>
</evidence>
<protein>
    <recommendedName>
        <fullName evidence="1">2EXR domain-containing protein</fullName>
    </recommendedName>
</protein>
<proteinExistence type="predicted"/>
<accession>A0A9W9P2B1</accession>
<dbReference type="EMBL" id="JAPQKT010000003">
    <property type="protein sequence ID" value="KAJ5234169.1"/>
    <property type="molecule type" value="Genomic_DNA"/>
</dbReference>
<name>A0A9W9P2B1_PENCI</name>
<dbReference type="GeneID" id="81381424"/>
<dbReference type="RefSeq" id="XP_056501669.1">
    <property type="nucleotide sequence ID" value="XM_056642257.1"/>
</dbReference>
<dbReference type="Pfam" id="PF20150">
    <property type="entry name" value="2EXR"/>
    <property type="match status" value="1"/>
</dbReference>